<gene>
    <name evidence="2" type="ORF">LOSG293_060240</name>
</gene>
<dbReference type="Proteomes" id="UP000028700">
    <property type="component" value="Unassembled WGS sequence"/>
</dbReference>
<dbReference type="OrthoDB" id="2146354at2"/>
<accession>A0A081BHA2</accession>
<feature type="domain" description="Helicase Helix-turn-helix" evidence="1">
    <location>
        <begin position="249"/>
        <end position="338"/>
    </location>
</feature>
<protein>
    <recommendedName>
        <fullName evidence="1">Helicase Helix-turn-helix domain-containing protein</fullName>
    </recommendedName>
</protein>
<comment type="caution">
    <text evidence="2">The sequence shown here is derived from an EMBL/GenBank/DDBJ whole genome shotgun (WGS) entry which is preliminary data.</text>
</comment>
<name>A0A081BHA2_9LACO</name>
<dbReference type="Pfam" id="PF14493">
    <property type="entry name" value="HTH_40"/>
    <property type="match status" value="1"/>
</dbReference>
<dbReference type="AlphaFoldDB" id="A0A081BHA2"/>
<dbReference type="eggNOG" id="COG4955">
    <property type="taxonomic scope" value="Bacteria"/>
</dbReference>
<evidence type="ECO:0000313" key="3">
    <source>
        <dbReference type="Proteomes" id="UP000028700"/>
    </source>
</evidence>
<dbReference type="EMBL" id="BBJM01000006">
    <property type="protein sequence ID" value="GAK47420.1"/>
    <property type="molecule type" value="Genomic_DNA"/>
</dbReference>
<proteinExistence type="predicted"/>
<evidence type="ECO:0000313" key="2">
    <source>
        <dbReference type="EMBL" id="GAK47420.1"/>
    </source>
</evidence>
<sequence>MDEFRLLSLLSAEQPRRQRVIENVLKGRRTVSTLFWGMRYGILDWLGYEKRLSRQYYDGLFHQLLAEEKLAPANQQFVLTSAGQSRLTELAPMHYRPRFLGVGRQFDGQRFKERLLLMIQVVSEFSYGNRRYYPLQVSQDNLQFVRSWFRWFKQNNYTVEAFQSELETYLSNLGDDQLALMLAQRFVGHDTVGETTEQLALQFERPASQIAEIQDDLLLGMIPVIQANEESVLYPILSGLAINPLSESAYQTLTEIKRGLTFDQIIRARRLKESTVREHVLEAAILLPIEDVPYDRLLNEETQASLNKIFESQALDDWDFERAHSKMPALSFFEFRLYQILRSKTN</sequence>
<dbReference type="InterPro" id="IPR029491">
    <property type="entry name" value="Helicase_HTH"/>
</dbReference>
<evidence type="ECO:0000259" key="1">
    <source>
        <dbReference type="Pfam" id="PF14493"/>
    </source>
</evidence>
<reference evidence="2" key="1">
    <citation type="journal article" date="2014" name="Genome Announc.">
        <title>Draft Genome Sequence of Lactobacillus oryzae Strain SG293T.</title>
        <authorList>
            <person name="Tanizawa Y."/>
            <person name="Fujisawa T."/>
            <person name="Mochizuki T."/>
            <person name="Kaminuma E."/>
            <person name="Nakamura Y."/>
            <person name="Tohno M."/>
        </authorList>
    </citation>
    <scope>NUCLEOTIDE SEQUENCE [LARGE SCALE GENOMIC DNA]</scope>
    <source>
        <strain evidence="2">SG293</strain>
    </source>
</reference>
<keyword evidence="3" id="KW-1185">Reference proteome</keyword>
<dbReference type="RefSeq" id="WP_034526705.1">
    <property type="nucleotide sequence ID" value="NZ_BBAZ01000001.1"/>
</dbReference>
<dbReference type="STRING" id="1291743.LOSG293_060240"/>
<organism evidence="2 3">
    <name type="scientific">Secundilactobacillus oryzae JCM 18671</name>
    <dbReference type="NCBI Taxonomy" id="1291743"/>
    <lineage>
        <taxon>Bacteria</taxon>
        <taxon>Bacillati</taxon>
        <taxon>Bacillota</taxon>
        <taxon>Bacilli</taxon>
        <taxon>Lactobacillales</taxon>
        <taxon>Lactobacillaceae</taxon>
        <taxon>Secundilactobacillus</taxon>
    </lineage>
</organism>